<reference evidence="2" key="1">
    <citation type="submission" date="2023-07" db="EMBL/GenBank/DDBJ databases">
        <title>Novel species in the genus Lipingzhangella isolated from Sambhar Salt Lake.</title>
        <authorList>
            <person name="Jiya N."/>
            <person name="Kajale S."/>
            <person name="Sharma A."/>
        </authorList>
    </citation>
    <scope>NUCLEOTIDE SEQUENCE [LARGE SCALE GENOMIC DNA]</scope>
    <source>
        <strain evidence="2">LS1_29</strain>
    </source>
</reference>
<accession>A0ABU2HCB6</accession>
<protein>
    <submittedName>
        <fullName evidence="1">Uncharacterized protein</fullName>
    </submittedName>
</protein>
<dbReference type="Proteomes" id="UP001250214">
    <property type="component" value="Unassembled WGS sequence"/>
</dbReference>
<sequence length="102" mass="11277">MSYPMDDTEQLIAAATEELPPSLRSRLIARLRKGEHVDDAARDLGVKPRRVFAAARLLTSFGAQLDETLLAERDPELPHGTVTGYNKRCRCPDCRASINRGG</sequence>
<organism evidence="1 2">
    <name type="scientific">Lipingzhangella rawalii</name>
    <dbReference type="NCBI Taxonomy" id="2055835"/>
    <lineage>
        <taxon>Bacteria</taxon>
        <taxon>Bacillati</taxon>
        <taxon>Actinomycetota</taxon>
        <taxon>Actinomycetes</taxon>
        <taxon>Streptosporangiales</taxon>
        <taxon>Nocardiopsidaceae</taxon>
        <taxon>Lipingzhangella</taxon>
    </lineage>
</organism>
<evidence type="ECO:0000313" key="2">
    <source>
        <dbReference type="Proteomes" id="UP001250214"/>
    </source>
</evidence>
<dbReference type="EMBL" id="JAVLVT010000020">
    <property type="protein sequence ID" value="MDS1272642.1"/>
    <property type="molecule type" value="Genomic_DNA"/>
</dbReference>
<keyword evidence="2" id="KW-1185">Reference proteome</keyword>
<name>A0ABU2HCB6_9ACTN</name>
<evidence type="ECO:0000313" key="1">
    <source>
        <dbReference type="EMBL" id="MDS1272642.1"/>
    </source>
</evidence>
<comment type="caution">
    <text evidence="1">The sequence shown here is derived from an EMBL/GenBank/DDBJ whole genome shotgun (WGS) entry which is preliminary data.</text>
</comment>
<proteinExistence type="predicted"/>
<dbReference type="RefSeq" id="WP_310914238.1">
    <property type="nucleotide sequence ID" value="NZ_JAVLVT010000020.1"/>
</dbReference>
<gene>
    <name evidence="1" type="ORF">RIF23_20350</name>
</gene>